<dbReference type="RefSeq" id="WP_269783492.1">
    <property type="nucleotide sequence ID" value="NZ_BSPD01000035.1"/>
</dbReference>
<dbReference type="SUPFAM" id="SSF50494">
    <property type="entry name" value="Trypsin-like serine proteases"/>
    <property type="match status" value="1"/>
</dbReference>
<proteinExistence type="predicted"/>
<evidence type="ECO:0000313" key="7">
    <source>
        <dbReference type="Proteomes" id="UP001156870"/>
    </source>
</evidence>
<name>A0AA37WLD7_9GAMM</name>
<dbReference type="InterPro" id="IPR009003">
    <property type="entry name" value="Peptidase_S1_PA"/>
</dbReference>
<keyword evidence="7" id="KW-1185">Reference proteome</keyword>
<keyword evidence="2" id="KW-0378">Hydrolase</keyword>
<dbReference type="AlphaFoldDB" id="A0AA37WLD7"/>
<dbReference type="Gene3D" id="2.40.10.10">
    <property type="entry name" value="Trypsin-like serine proteases"/>
    <property type="match status" value="2"/>
</dbReference>
<evidence type="ECO:0000313" key="6">
    <source>
        <dbReference type="EMBL" id="GLS25879.1"/>
    </source>
</evidence>
<protein>
    <submittedName>
        <fullName evidence="6">Serine protease</fullName>
    </submittedName>
</protein>
<feature type="signal peptide" evidence="4">
    <location>
        <begin position="1"/>
        <end position="23"/>
    </location>
</feature>
<dbReference type="InterPro" id="IPR001940">
    <property type="entry name" value="Peptidase_S1C"/>
</dbReference>
<dbReference type="SUPFAM" id="SSF50156">
    <property type="entry name" value="PDZ domain-like"/>
    <property type="match status" value="1"/>
</dbReference>
<dbReference type="Pfam" id="PF13365">
    <property type="entry name" value="Trypsin_2"/>
    <property type="match status" value="1"/>
</dbReference>
<feature type="domain" description="Protease Do-like PDZ" evidence="5">
    <location>
        <begin position="354"/>
        <end position="493"/>
    </location>
</feature>
<dbReference type="Gene3D" id="3.20.190.20">
    <property type="match status" value="1"/>
</dbReference>
<dbReference type="InterPro" id="IPR043504">
    <property type="entry name" value="Peptidase_S1_PA_chymotrypsin"/>
</dbReference>
<reference evidence="6 7" key="1">
    <citation type="journal article" date="2014" name="Int. J. Syst. Evol. Microbiol.">
        <title>Complete genome sequence of Corynebacterium casei LMG S-19264T (=DSM 44701T), isolated from a smear-ripened cheese.</title>
        <authorList>
            <consortium name="US DOE Joint Genome Institute (JGI-PGF)"/>
            <person name="Walter F."/>
            <person name="Albersmeier A."/>
            <person name="Kalinowski J."/>
            <person name="Ruckert C."/>
        </authorList>
    </citation>
    <scope>NUCLEOTIDE SEQUENCE [LARGE SCALE GENOMIC DNA]</scope>
    <source>
        <strain evidence="6 7">NBRC 110095</strain>
    </source>
</reference>
<gene>
    <name evidence="6" type="ORF">GCM10007877_15930</name>
</gene>
<dbReference type="InterPro" id="IPR041517">
    <property type="entry name" value="DEGP_PDZ"/>
</dbReference>
<evidence type="ECO:0000259" key="5">
    <source>
        <dbReference type="Pfam" id="PF17815"/>
    </source>
</evidence>
<evidence type="ECO:0000256" key="1">
    <source>
        <dbReference type="ARBA" id="ARBA00022670"/>
    </source>
</evidence>
<dbReference type="InterPro" id="IPR046449">
    <property type="entry name" value="DEGP_PDZ_sf"/>
</dbReference>
<evidence type="ECO:0000256" key="2">
    <source>
        <dbReference type="ARBA" id="ARBA00022801"/>
    </source>
</evidence>
<dbReference type="Pfam" id="PF17815">
    <property type="entry name" value="PDZ_3"/>
    <property type="match status" value="1"/>
</dbReference>
<dbReference type="EMBL" id="BSPD01000035">
    <property type="protein sequence ID" value="GLS25879.1"/>
    <property type="molecule type" value="Genomic_DNA"/>
</dbReference>
<sequence>MFTRIVIFIISIWAVSLSPLTLAASNDAKSLHRLKQAVIKIYTSQAAPDYFTPWRLLNIDQTSGSGVVIDGQRILTNAHVIADARYLQVQKHGDPKKYLAKVAFVSHEADLAMLTVDEGEFFEGLNALKFGKLPDPLTEVSVFGYPFGGQSLSITKGILSRVEHQLYAHAGSFLLAGQIDAAINPGNSGGPVIVGNKIVGIVMQANAGGRAENLGYFVPPSVISHFLEDAQDGVFDGTPDIGFRTQSLESPAAKRAHGLSDDESGALVTKVFEDSANFGVVLVNDILVNIDGYDIADDQTIALTDDLRTNFKFAVDHHQPGESLPITVVRRGERITLSVRAEPVVKSRTLVQGIQYDEVPRYLVYGGVVFVPLNMNLIKRWGRDWHSKAPVDFLQARNKWSGPQRREAVVALKVLAADVNLGYHDWKNWVVESLNDEPIVDFTSFAANLLAYDGEYVQLEDDQGYKMVIDHQDALSQERAIRDIYGLPNSFSKGLLDTVARLKGDQVVQRFRSHLGAPVITTSAVAEPNDAGAH</sequence>
<dbReference type="PANTHER" id="PTHR45980">
    <property type="match status" value="1"/>
</dbReference>
<organism evidence="6 7">
    <name type="scientific">Marinibactrum halimedae</name>
    <dbReference type="NCBI Taxonomy" id="1444977"/>
    <lineage>
        <taxon>Bacteria</taxon>
        <taxon>Pseudomonadati</taxon>
        <taxon>Pseudomonadota</taxon>
        <taxon>Gammaproteobacteria</taxon>
        <taxon>Cellvibrionales</taxon>
        <taxon>Cellvibrionaceae</taxon>
        <taxon>Marinibactrum</taxon>
    </lineage>
</organism>
<dbReference type="Gene3D" id="2.30.42.10">
    <property type="match status" value="1"/>
</dbReference>
<comment type="caution">
    <text evidence="6">The sequence shown here is derived from an EMBL/GenBank/DDBJ whole genome shotgun (WGS) entry which is preliminary data.</text>
</comment>
<evidence type="ECO:0000256" key="3">
    <source>
        <dbReference type="ARBA" id="ARBA00022825"/>
    </source>
</evidence>
<keyword evidence="3" id="KW-0720">Serine protease</keyword>
<dbReference type="GO" id="GO:0006508">
    <property type="term" value="P:proteolysis"/>
    <property type="evidence" value="ECO:0007669"/>
    <property type="project" value="UniProtKB-KW"/>
</dbReference>
<dbReference type="Proteomes" id="UP001156870">
    <property type="component" value="Unassembled WGS sequence"/>
</dbReference>
<dbReference type="InterPro" id="IPR036034">
    <property type="entry name" value="PDZ_sf"/>
</dbReference>
<dbReference type="GO" id="GO:0004252">
    <property type="term" value="F:serine-type endopeptidase activity"/>
    <property type="evidence" value="ECO:0007669"/>
    <property type="project" value="InterPro"/>
</dbReference>
<dbReference type="PRINTS" id="PR00834">
    <property type="entry name" value="PROTEASES2C"/>
</dbReference>
<keyword evidence="4" id="KW-0732">Signal</keyword>
<keyword evidence="1 6" id="KW-0645">Protease</keyword>
<feature type="chain" id="PRO_5041385984" evidence="4">
    <location>
        <begin position="24"/>
        <end position="534"/>
    </location>
</feature>
<dbReference type="PANTHER" id="PTHR45980:SF9">
    <property type="entry name" value="PROTEASE DO-LIKE 10, MITOCHONDRIAL-RELATED"/>
    <property type="match status" value="1"/>
</dbReference>
<accession>A0AA37WLD7</accession>
<evidence type="ECO:0000256" key="4">
    <source>
        <dbReference type="SAM" id="SignalP"/>
    </source>
</evidence>